<dbReference type="OrthoDB" id="20086at2759"/>
<gene>
    <name evidence="1" type="ORF">ARMGADRAFT_1007574</name>
</gene>
<dbReference type="InParanoid" id="A0A2H3DUM9"/>
<evidence type="ECO:0000313" key="2">
    <source>
        <dbReference type="Proteomes" id="UP000217790"/>
    </source>
</evidence>
<protein>
    <recommendedName>
        <fullName evidence="3">TFIIS N-terminal domain-containing protein</fullName>
    </recommendedName>
</protein>
<evidence type="ECO:0000313" key="1">
    <source>
        <dbReference type="EMBL" id="PBK98929.1"/>
    </source>
</evidence>
<proteinExistence type="predicted"/>
<dbReference type="AlphaFoldDB" id="A0A2H3DUM9"/>
<reference evidence="2" key="1">
    <citation type="journal article" date="2017" name="Nat. Ecol. Evol.">
        <title>Genome expansion and lineage-specific genetic innovations in the forest pathogenic fungi Armillaria.</title>
        <authorList>
            <person name="Sipos G."/>
            <person name="Prasanna A.N."/>
            <person name="Walter M.C."/>
            <person name="O'Connor E."/>
            <person name="Balint B."/>
            <person name="Krizsan K."/>
            <person name="Kiss B."/>
            <person name="Hess J."/>
            <person name="Varga T."/>
            <person name="Slot J."/>
            <person name="Riley R."/>
            <person name="Boka B."/>
            <person name="Rigling D."/>
            <person name="Barry K."/>
            <person name="Lee J."/>
            <person name="Mihaltcheva S."/>
            <person name="LaButti K."/>
            <person name="Lipzen A."/>
            <person name="Waldron R."/>
            <person name="Moloney N.M."/>
            <person name="Sperisen C."/>
            <person name="Kredics L."/>
            <person name="Vagvoelgyi C."/>
            <person name="Patrignani A."/>
            <person name="Fitzpatrick D."/>
            <person name="Nagy I."/>
            <person name="Doyle S."/>
            <person name="Anderson J.B."/>
            <person name="Grigoriev I.V."/>
            <person name="Gueldener U."/>
            <person name="Muensterkoetter M."/>
            <person name="Nagy L.G."/>
        </authorList>
    </citation>
    <scope>NUCLEOTIDE SEQUENCE [LARGE SCALE GENOMIC DNA]</scope>
    <source>
        <strain evidence="2">Ar21-2</strain>
    </source>
</reference>
<evidence type="ECO:0008006" key="3">
    <source>
        <dbReference type="Google" id="ProtNLM"/>
    </source>
</evidence>
<dbReference type="EMBL" id="KZ293647">
    <property type="protein sequence ID" value="PBK98929.1"/>
    <property type="molecule type" value="Genomic_DNA"/>
</dbReference>
<keyword evidence="2" id="KW-1185">Reference proteome</keyword>
<sequence>MAEPEEIDSKTKVQHLQDMLNTLSAGNTIKADEGRPTLEDLLQLKQCLKNPMWKLSMAVERSKRLC</sequence>
<dbReference type="Proteomes" id="UP000217790">
    <property type="component" value="Unassembled WGS sequence"/>
</dbReference>
<name>A0A2H3DUM9_ARMGA</name>
<accession>A0A2H3DUM9</accession>
<organism evidence="1 2">
    <name type="scientific">Armillaria gallica</name>
    <name type="common">Bulbous honey fungus</name>
    <name type="synonym">Armillaria bulbosa</name>
    <dbReference type="NCBI Taxonomy" id="47427"/>
    <lineage>
        <taxon>Eukaryota</taxon>
        <taxon>Fungi</taxon>
        <taxon>Dikarya</taxon>
        <taxon>Basidiomycota</taxon>
        <taxon>Agaricomycotina</taxon>
        <taxon>Agaricomycetes</taxon>
        <taxon>Agaricomycetidae</taxon>
        <taxon>Agaricales</taxon>
        <taxon>Marasmiineae</taxon>
        <taxon>Physalacriaceae</taxon>
        <taxon>Armillaria</taxon>
    </lineage>
</organism>